<feature type="binding site" evidence="9">
    <location>
        <position position="71"/>
    </location>
    <ligand>
        <name>Zn(2+)</name>
        <dbReference type="ChEBI" id="CHEBI:29105"/>
    </ligand>
</feature>
<evidence type="ECO:0000256" key="5">
    <source>
        <dbReference type="ARBA" id="ARBA00022833"/>
    </source>
</evidence>
<keyword evidence="5 9" id="KW-0862">Zinc</keyword>
<protein>
    <recommendedName>
        <fullName evidence="3 10">Carbonic anhydrase</fullName>
        <ecNumber evidence="2 10">4.2.1.1</ecNumber>
    </recommendedName>
    <alternativeName>
        <fullName evidence="7 10">Carbonate dehydratase</fullName>
    </alternativeName>
</protein>
<dbReference type="InterPro" id="IPR036874">
    <property type="entry name" value="Carbonic_anhydrase_sf"/>
</dbReference>
<gene>
    <name evidence="11" type="ORF">TTHERM_00374880</name>
</gene>
<dbReference type="InterPro" id="IPR015892">
    <property type="entry name" value="Carbonic_anhydrase_CS"/>
</dbReference>
<accession>I7M0M0</accession>
<dbReference type="PROSITE" id="PS00705">
    <property type="entry name" value="PROK_CO2_ANHYDRASE_2"/>
    <property type="match status" value="1"/>
</dbReference>
<feature type="binding site" evidence="9">
    <location>
        <position position="128"/>
    </location>
    <ligand>
        <name>Zn(2+)</name>
        <dbReference type="ChEBI" id="CHEBI:29105"/>
    </ligand>
</feature>
<proteinExistence type="inferred from homology"/>
<organism evidence="11 12">
    <name type="scientific">Tetrahymena thermophila (strain SB210)</name>
    <dbReference type="NCBI Taxonomy" id="312017"/>
    <lineage>
        <taxon>Eukaryota</taxon>
        <taxon>Sar</taxon>
        <taxon>Alveolata</taxon>
        <taxon>Ciliophora</taxon>
        <taxon>Intramacronucleata</taxon>
        <taxon>Oligohymenophorea</taxon>
        <taxon>Hymenostomatida</taxon>
        <taxon>Tetrahymenina</taxon>
        <taxon>Tetrahymenidae</taxon>
        <taxon>Tetrahymena</taxon>
    </lineage>
</organism>
<reference evidence="12" key="1">
    <citation type="journal article" date="2006" name="PLoS Biol.">
        <title>Macronuclear genome sequence of the ciliate Tetrahymena thermophila, a model eukaryote.</title>
        <authorList>
            <person name="Eisen J.A."/>
            <person name="Coyne R.S."/>
            <person name="Wu M."/>
            <person name="Wu D."/>
            <person name="Thiagarajan M."/>
            <person name="Wortman J.R."/>
            <person name="Badger J.H."/>
            <person name="Ren Q."/>
            <person name="Amedeo P."/>
            <person name="Jones K.M."/>
            <person name="Tallon L.J."/>
            <person name="Delcher A.L."/>
            <person name="Salzberg S.L."/>
            <person name="Silva J.C."/>
            <person name="Haas B.J."/>
            <person name="Majoros W.H."/>
            <person name="Farzad M."/>
            <person name="Carlton J.M."/>
            <person name="Smith R.K. Jr."/>
            <person name="Garg J."/>
            <person name="Pearlman R.E."/>
            <person name="Karrer K.M."/>
            <person name="Sun L."/>
            <person name="Manning G."/>
            <person name="Elde N.C."/>
            <person name="Turkewitz A.P."/>
            <person name="Asai D.J."/>
            <person name="Wilkes D.E."/>
            <person name="Wang Y."/>
            <person name="Cai H."/>
            <person name="Collins K."/>
            <person name="Stewart B.A."/>
            <person name="Lee S.R."/>
            <person name="Wilamowska K."/>
            <person name="Weinberg Z."/>
            <person name="Ruzzo W.L."/>
            <person name="Wloga D."/>
            <person name="Gaertig J."/>
            <person name="Frankel J."/>
            <person name="Tsao C.-C."/>
            <person name="Gorovsky M.A."/>
            <person name="Keeling P.J."/>
            <person name="Waller R.F."/>
            <person name="Patron N.J."/>
            <person name="Cherry J.M."/>
            <person name="Stover N.A."/>
            <person name="Krieger C.J."/>
            <person name="del Toro C."/>
            <person name="Ryder H.F."/>
            <person name="Williamson S.C."/>
            <person name="Barbeau R.A."/>
            <person name="Hamilton E.P."/>
            <person name="Orias E."/>
        </authorList>
    </citation>
    <scope>NUCLEOTIDE SEQUENCE [LARGE SCALE GENOMIC DNA]</scope>
    <source>
        <strain evidence="12">SB210</strain>
    </source>
</reference>
<comment type="similarity">
    <text evidence="1 10">Belongs to the beta-class carbonic anhydrase family.</text>
</comment>
<evidence type="ECO:0000256" key="6">
    <source>
        <dbReference type="ARBA" id="ARBA00023239"/>
    </source>
</evidence>
<dbReference type="GeneID" id="7845097"/>
<dbReference type="OrthoDB" id="10248475at2759"/>
<evidence type="ECO:0000256" key="1">
    <source>
        <dbReference type="ARBA" id="ARBA00006217"/>
    </source>
</evidence>
<dbReference type="CDD" id="cd00883">
    <property type="entry name" value="beta_CA_cladeA"/>
    <property type="match status" value="1"/>
</dbReference>
<dbReference type="Proteomes" id="UP000009168">
    <property type="component" value="Unassembled WGS sequence"/>
</dbReference>
<dbReference type="KEGG" id="tet:TTHERM_00374880"/>
<dbReference type="AlphaFoldDB" id="I7M0M0"/>
<dbReference type="FunFam" id="3.40.1050.10:FF:000001">
    <property type="entry name" value="Carbonic anhydrase"/>
    <property type="match status" value="1"/>
</dbReference>
<dbReference type="GO" id="GO:0015976">
    <property type="term" value="P:carbon utilization"/>
    <property type="evidence" value="ECO:0007669"/>
    <property type="project" value="InterPro"/>
</dbReference>
<keyword evidence="6 10" id="KW-0456">Lyase</keyword>
<dbReference type="Pfam" id="PF00484">
    <property type="entry name" value="Pro_CA"/>
    <property type="match status" value="1"/>
</dbReference>
<keyword evidence="4 9" id="KW-0479">Metal-binding</keyword>
<dbReference type="Gene3D" id="3.40.1050.10">
    <property type="entry name" value="Carbonic anhydrase"/>
    <property type="match status" value="1"/>
</dbReference>
<feature type="binding site" evidence="9">
    <location>
        <position position="69"/>
    </location>
    <ligand>
        <name>Zn(2+)</name>
        <dbReference type="ChEBI" id="CHEBI:29105"/>
    </ligand>
</feature>
<evidence type="ECO:0000256" key="4">
    <source>
        <dbReference type="ARBA" id="ARBA00022723"/>
    </source>
</evidence>
<dbReference type="PANTHER" id="PTHR11002">
    <property type="entry name" value="CARBONIC ANHYDRASE"/>
    <property type="match status" value="1"/>
</dbReference>
<dbReference type="OMA" id="NALPGMM"/>
<dbReference type="HOGENOM" id="CLU_053879_3_0_1"/>
<evidence type="ECO:0000256" key="2">
    <source>
        <dbReference type="ARBA" id="ARBA00012925"/>
    </source>
</evidence>
<evidence type="ECO:0000256" key="7">
    <source>
        <dbReference type="ARBA" id="ARBA00031969"/>
    </source>
</evidence>
<dbReference type="GO" id="GO:0004089">
    <property type="term" value="F:carbonate dehydratase activity"/>
    <property type="evidence" value="ECO:0007669"/>
    <property type="project" value="UniProtKB-UniRule"/>
</dbReference>
<dbReference type="STRING" id="312017.I7M0M0"/>
<dbReference type="SMART" id="SM00947">
    <property type="entry name" value="Pro_CA"/>
    <property type="match status" value="1"/>
</dbReference>
<evidence type="ECO:0000256" key="3">
    <source>
        <dbReference type="ARBA" id="ARBA00014628"/>
    </source>
</evidence>
<dbReference type="PANTHER" id="PTHR11002:SF76">
    <property type="entry name" value="CARBONIC ANHYDRASE"/>
    <property type="match status" value="1"/>
</dbReference>
<dbReference type="InParanoid" id="I7M0M0"/>
<comment type="cofactor">
    <cofactor evidence="9">
        <name>Zn(2+)</name>
        <dbReference type="ChEBI" id="CHEBI:29105"/>
    </cofactor>
    <text evidence="9">Binds 1 zinc ion per subunit.</text>
</comment>
<evidence type="ECO:0000256" key="10">
    <source>
        <dbReference type="RuleBase" id="RU003956"/>
    </source>
</evidence>
<name>I7M0M0_TETTS</name>
<comment type="function">
    <text evidence="10">Reversible hydration of carbon dioxide.</text>
</comment>
<evidence type="ECO:0000256" key="8">
    <source>
        <dbReference type="ARBA" id="ARBA00048348"/>
    </source>
</evidence>
<dbReference type="GO" id="GO:0008270">
    <property type="term" value="F:zinc ion binding"/>
    <property type="evidence" value="ECO:0007669"/>
    <property type="project" value="UniProtKB-UniRule"/>
</dbReference>
<feature type="binding site" evidence="9">
    <location>
        <position position="125"/>
    </location>
    <ligand>
        <name>Zn(2+)</name>
        <dbReference type="ChEBI" id="CHEBI:29105"/>
    </ligand>
</feature>
<sequence length="270" mass="31103">MDQKVQPRKTDMFHSDEQEDNHNDYFCQHGIDDLLQYNKNWAYKIQHEDPSFFNKLAKAQNPEYLWIGCSDSRVPAETLTGLGPGQVFVHRNVANQIIHTDLNALSVVQYAVDVLKVKHIIICGHYQCGGVKAAIENPKLGLINNWLLHIRDLYLRYKKDLDRIQDMAKKVDKLCEMNIAQQMYNLGNSTILQAAWARGQEITINAWIYSLKDGTITELDYAASSREVFEEVQERALKNIIKNIPDTDEVTGRLTKRQSSIVIRNSDQFH</sequence>
<dbReference type="InterPro" id="IPR001765">
    <property type="entry name" value="Carbonic_anhydrase"/>
</dbReference>
<keyword evidence="12" id="KW-1185">Reference proteome</keyword>
<dbReference type="EMBL" id="GG662821">
    <property type="protein sequence ID" value="EAR89372.1"/>
    <property type="molecule type" value="Genomic_DNA"/>
</dbReference>
<comment type="catalytic activity">
    <reaction evidence="8 10">
        <text>hydrogencarbonate + H(+) = CO2 + H2O</text>
        <dbReference type="Rhea" id="RHEA:10748"/>
        <dbReference type="ChEBI" id="CHEBI:15377"/>
        <dbReference type="ChEBI" id="CHEBI:15378"/>
        <dbReference type="ChEBI" id="CHEBI:16526"/>
        <dbReference type="ChEBI" id="CHEBI:17544"/>
        <dbReference type="EC" id="4.2.1.1"/>
    </reaction>
</comment>
<dbReference type="NCBIfam" id="NF007756">
    <property type="entry name" value="PRK10437.1"/>
    <property type="match status" value="1"/>
</dbReference>
<evidence type="ECO:0000313" key="11">
    <source>
        <dbReference type="EMBL" id="EAR89372.1"/>
    </source>
</evidence>
<dbReference type="eggNOG" id="KOG1578">
    <property type="taxonomic scope" value="Eukaryota"/>
</dbReference>
<evidence type="ECO:0000313" key="12">
    <source>
        <dbReference type="Proteomes" id="UP000009168"/>
    </source>
</evidence>
<dbReference type="RefSeq" id="XP_001009617.1">
    <property type="nucleotide sequence ID" value="XM_001009617.3"/>
</dbReference>
<dbReference type="PROSITE" id="PS00704">
    <property type="entry name" value="PROK_CO2_ANHYDRASE_1"/>
    <property type="match status" value="1"/>
</dbReference>
<dbReference type="EC" id="4.2.1.1" evidence="2 10"/>
<evidence type="ECO:0000256" key="9">
    <source>
        <dbReference type="PIRSR" id="PIRSR601765-1"/>
    </source>
</evidence>
<dbReference type="SUPFAM" id="SSF53056">
    <property type="entry name" value="beta-carbonic anhydrase, cab"/>
    <property type="match status" value="1"/>
</dbReference>